<keyword evidence="1" id="KW-0812">Transmembrane</keyword>
<name>O58184_PYRHO</name>
<keyword evidence="1" id="KW-1133">Transmembrane helix</keyword>
<reference evidence="2 3" key="1">
    <citation type="journal article" date="1998" name="DNA Res.">
        <title>Complete sequence and gene organization of the genome of a hyper-thermophilic archaebacterium, Pyrococcus horikoshii OT3.</title>
        <authorList>
            <person name="Kawarabayasi Y."/>
            <person name="Sawada M."/>
            <person name="Horikawa H."/>
            <person name="Haikawa Y."/>
            <person name="Hino Y."/>
            <person name="Yamamoto S."/>
            <person name="Sekine M."/>
            <person name="Baba S."/>
            <person name="Kosugi H."/>
            <person name="Hosoyama A."/>
            <person name="Nagai Y."/>
            <person name="Sakai M."/>
            <person name="Ogura K."/>
            <person name="Otuka R."/>
            <person name="Nakazawa H."/>
            <person name="Takamiya M."/>
            <person name="Ohfuku Y."/>
            <person name="Funahashi T."/>
            <person name="Tanaka T."/>
            <person name="Kudoh Y."/>
            <person name="Yamazaki J."/>
            <person name="Kushida N."/>
            <person name="Oguchi A."/>
            <person name="Aoki K."/>
            <person name="Nakamura Y."/>
            <person name="Robb T.F."/>
            <person name="Horikoshi K."/>
            <person name="Masuchi Y."/>
            <person name="Shizuya H."/>
            <person name="Kikuchi H."/>
        </authorList>
    </citation>
    <scope>NUCLEOTIDE SEQUENCE [LARGE SCALE GENOMIC DNA]</scope>
    <source>
        <strain evidence="3">ATCC 700860 / DSM 12428 / JCM 9974 / NBRC 100139 / OT-3</strain>
    </source>
</reference>
<keyword evidence="3" id="KW-1185">Reference proteome</keyword>
<dbReference type="PIR" id="B71155">
    <property type="entry name" value="B71155"/>
</dbReference>
<protein>
    <submittedName>
        <fullName evidence="2">Uncharacterized protein</fullName>
    </submittedName>
</protein>
<evidence type="ECO:0000313" key="3">
    <source>
        <dbReference type="Proteomes" id="UP000000752"/>
    </source>
</evidence>
<evidence type="ECO:0000313" key="2">
    <source>
        <dbReference type="EMBL" id="BAA29527.1"/>
    </source>
</evidence>
<dbReference type="AlphaFoldDB" id="O58184"/>
<dbReference type="Proteomes" id="UP000000752">
    <property type="component" value="Chromosome"/>
</dbReference>
<sequence length="109" mass="11889">METMQRFSFSASSTSSSLTIKTLSSRNSLLNFIGLTLSRKSSNSSLTEEKDFLKYSCLLNISSLSLVGSILSRNFFASSSLISLSIIPLILLYTSLASPLSFIEYPSVV</sequence>
<dbReference type="EMBL" id="BA000001">
    <property type="protein sequence ID" value="BAA29527.1"/>
    <property type="molecule type" value="Genomic_DNA"/>
</dbReference>
<keyword evidence="1" id="KW-0472">Membrane</keyword>
<dbReference type="KEGG" id="pho:PH0441"/>
<accession>O58184</accession>
<proteinExistence type="predicted"/>
<dbReference type="EnsemblBacteria" id="BAA29527">
    <property type="protein sequence ID" value="BAA29527"/>
    <property type="gene ID" value="BAA29527"/>
</dbReference>
<gene>
    <name evidence="2" type="ordered locus">PH0441</name>
</gene>
<feature type="transmembrane region" description="Helical" evidence="1">
    <location>
        <begin position="83"/>
        <end position="103"/>
    </location>
</feature>
<evidence type="ECO:0000256" key="1">
    <source>
        <dbReference type="SAM" id="Phobius"/>
    </source>
</evidence>
<organism evidence="2 3">
    <name type="scientific">Pyrococcus horikoshii (strain ATCC 700860 / DSM 12428 / JCM 9974 / NBRC 100139 / OT-3)</name>
    <dbReference type="NCBI Taxonomy" id="70601"/>
    <lineage>
        <taxon>Archaea</taxon>
        <taxon>Methanobacteriati</taxon>
        <taxon>Methanobacteriota</taxon>
        <taxon>Thermococci</taxon>
        <taxon>Thermococcales</taxon>
        <taxon>Thermococcaceae</taxon>
        <taxon>Pyrococcus</taxon>
    </lineage>
</organism>